<dbReference type="Gene3D" id="1.25.40.20">
    <property type="entry name" value="Ankyrin repeat-containing domain"/>
    <property type="match status" value="1"/>
</dbReference>
<name>A0A9P9EUX0_9HYPO</name>
<keyword evidence="1" id="KW-0040">ANK repeat</keyword>
<dbReference type="InterPro" id="IPR051616">
    <property type="entry name" value="Cul2-RING_E3_ligase_SR"/>
</dbReference>
<keyword evidence="3" id="KW-1185">Reference proteome</keyword>
<evidence type="ECO:0000313" key="3">
    <source>
        <dbReference type="Proteomes" id="UP000738349"/>
    </source>
</evidence>
<dbReference type="AlphaFoldDB" id="A0A9P9EUX0"/>
<dbReference type="SUPFAM" id="SSF48403">
    <property type="entry name" value="Ankyrin repeat"/>
    <property type="match status" value="1"/>
</dbReference>
<evidence type="ECO:0000313" key="2">
    <source>
        <dbReference type="EMBL" id="KAH7148330.1"/>
    </source>
</evidence>
<dbReference type="PROSITE" id="PS50297">
    <property type="entry name" value="ANK_REP_REGION"/>
    <property type="match status" value="1"/>
</dbReference>
<protein>
    <submittedName>
        <fullName evidence="2">Ankyrin repeat-containing domain protein</fullName>
    </submittedName>
</protein>
<feature type="repeat" description="ANK" evidence="1">
    <location>
        <begin position="246"/>
        <end position="279"/>
    </location>
</feature>
<dbReference type="OrthoDB" id="426293at2759"/>
<dbReference type="EMBL" id="JAGMUV010000007">
    <property type="protein sequence ID" value="KAH7148330.1"/>
    <property type="molecule type" value="Genomic_DNA"/>
</dbReference>
<dbReference type="PROSITE" id="PS50088">
    <property type="entry name" value="ANK_REPEAT"/>
    <property type="match status" value="1"/>
</dbReference>
<evidence type="ECO:0000256" key="1">
    <source>
        <dbReference type="PROSITE-ProRule" id="PRU00023"/>
    </source>
</evidence>
<comment type="caution">
    <text evidence="2">The sequence shown here is derived from an EMBL/GenBank/DDBJ whole genome shotgun (WGS) entry which is preliminary data.</text>
</comment>
<dbReference type="PANTHER" id="PTHR46224">
    <property type="entry name" value="ANKYRIN REPEAT FAMILY PROTEIN"/>
    <property type="match status" value="1"/>
</dbReference>
<organism evidence="2 3">
    <name type="scientific">Dactylonectria macrodidyma</name>
    <dbReference type="NCBI Taxonomy" id="307937"/>
    <lineage>
        <taxon>Eukaryota</taxon>
        <taxon>Fungi</taxon>
        <taxon>Dikarya</taxon>
        <taxon>Ascomycota</taxon>
        <taxon>Pezizomycotina</taxon>
        <taxon>Sordariomycetes</taxon>
        <taxon>Hypocreomycetidae</taxon>
        <taxon>Hypocreales</taxon>
        <taxon>Nectriaceae</taxon>
        <taxon>Dactylonectria</taxon>
    </lineage>
</organism>
<sequence>MATSKAYTDAQNALEAAIQAGSVTQLEAAIENACLPENAVSPVHNILCDTLRNCVRHGKAELVSYILEKHELEYDITSRVSSLDVWRHFSIPTIRMLLARGWDINQPDLDAGSSAPRLIDLAVGNEDRLRWIVEHGGARVEDRPDPQIHGATRLLEICAINGTVSTFKFLQSKGAQIAPNTLHCAVQAAAKEGLDPDARTDSAADPGDDAKAKSNQERIEMLRFLVDNLGLDVNAYDAKIAVYQEEFGTPLHYAASRECGEAVVKWLLNRGAKPTIKNKQGVDVEDHAKARNFEKIVGIIQGWKIGTDWRTRARSRRPEDIIEVIGGW</sequence>
<gene>
    <name evidence="2" type="ORF">EDB81DRAFT_650147</name>
</gene>
<dbReference type="Pfam" id="PF00023">
    <property type="entry name" value="Ank"/>
    <property type="match status" value="1"/>
</dbReference>
<reference evidence="2" key="1">
    <citation type="journal article" date="2021" name="Nat. Commun.">
        <title>Genetic determinants of endophytism in the Arabidopsis root mycobiome.</title>
        <authorList>
            <person name="Mesny F."/>
            <person name="Miyauchi S."/>
            <person name="Thiergart T."/>
            <person name="Pickel B."/>
            <person name="Atanasova L."/>
            <person name="Karlsson M."/>
            <person name="Huettel B."/>
            <person name="Barry K.W."/>
            <person name="Haridas S."/>
            <person name="Chen C."/>
            <person name="Bauer D."/>
            <person name="Andreopoulos W."/>
            <person name="Pangilinan J."/>
            <person name="LaButti K."/>
            <person name="Riley R."/>
            <person name="Lipzen A."/>
            <person name="Clum A."/>
            <person name="Drula E."/>
            <person name="Henrissat B."/>
            <person name="Kohler A."/>
            <person name="Grigoriev I.V."/>
            <person name="Martin F.M."/>
            <person name="Hacquard S."/>
        </authorList>
    </citation>
    <scope>NUCLEOTIDE SEQUENCE</scope>
    <source>
        <strain evidence="2">MPI-CAGE-AT-0147</strain>
    </source>
</reference>
<proteinExistence type="predicted"/>
<dbReference type="InterPro" id="IPR002110">
    <property type="entry name" value="Ankyrin_rpt"/>
</dbReference>
<accession>A0A9P9EUX0</accession>
<dbReference type="PANTHER" id="PTHR46224:SF6">
    <property type="entry name" value="ANKYRIN REPEAT FAMILY PROTEIN"/>
    <property type="match status" value="1"/>
</dbReference>
<dbReference type="Proteomes" id="UP000738349">
    <property type="component" value="Unassembled WGS sequence"/>
</dbReference>
<dbReference type="InterPro" id="IPR036770">
    <property type="entry name" value="Ankyrin_rpt-contain_sf"/>
</dbReference>